<reference evidence="6 7" key="1">
    <citation type="submission" date="2019-02" db="EMBL/GenBank/DDBJ databases">
        <title>Deep-cultivation of Planctomycetes and their phenomic and genomic characterization uncovers novel biology.</title>
        <authorList>
            <person name="Wiegand S."/>
            <person name="Jogler M."/>
            <person name="Boedeker C."/>
            <person name="Pinto D."/>
            <person name="Vollmers J."/>
            <person name="Rivas-Marin E."/>
            <person name="Kohn T."/>
            <person name="Peeters S.H."/>
            <person name="Heuer A."/>
            <person name="Rast P."/>
            <person name="Oberbeckmann S."/>
            <person name="Bunk B."/>
            <person name="Jeske O."/>
            <person name="Meyerdierks A."/>
            <person name="Storesund J.E."/>
            <person name="Kallscheuer N."/>
            <person name="Luecker S."/>
            <person name="Lage O.M."/>
            <person name="Pohl T."/>
            <person name="Merkel B.J."/>
            <person name="Hornburger P."/>
            <person name="Mueller R.-W."/>
            <person name="Bruemmer F."/>
            <person name="Labrenz M."/>
            <person name="Spormann A.M."/>
            <person name="Op Den Camp H."/>
            <person name="Overmann J."/>
            <person name="Amann R."/>
            <person name="Jetten M.S.M."/>
            <person name="Mascher T."/>
            <person name="Medema M.H."/>
            <person name="Devos D.P."/>
            <person name="Kaster A.-K."/>
            <person name="Ovreas L."/>
            <person name="Rohde M."/>
            <person name="Galperin M.Y."/>
            <person name="Jogler C."/>
        </authorList>
    </citation>
    <scope>NUCLEOTIDE SEQUENCE [LARGE SCALE GENOMIC DNA]</scope>
    <source>
        <strain evidence="6 7">KOR42</strain>
    </source>
</reference>
<dbReference type="OrthoDB" id="239260at2"/>
<dbReference type="InterPro" id="IPR006016">
    <property type="entry name" value="UspA"/>
</dbReference>
<organism evidence="6 7">
    <name type="scientific">Thalassoglobus neptunius</name>
    <dbReference type="NCBI Taxonomy" id="1938619"/>
    <lineage>
        <taxon>Bacteria</taxon>
        <taxon>Pseudomonadati</taxon>
        <taxon>Planctomycetota</taxon>
        <taxon>Planctomycetia</taxon>
        <taxon>Planctomycetales</taxon>
        <taxon>Planctomycetaceae</taxon>
        <taxon>Thalassoglobus</taxon>
    </lineage>
</organism>
<name>A0A5C5X4S8_9PLAN</name>
<comment type="function">
    <text evidence="4">Required for resistance to DNA-damaging agents.</text>
</comment>
<dbReference type="AlphaFoldDB" id="A0A5C5X4S8"/>
<dbReference type="Gene3D" id="3.40.50.12370">
    <property type="match status" value="1"/>
</dbReference>
<sequence>MTFESKDKDHGMHSIKKILVGVDFNEQTGELPLPTREAISKAIRIAAETGSELTLMSVLSEDTKSSDLVLEELSQLDPHQIVRDQLKPYLEQCDSKNVQCRTKNCVGRAWQELIKEVLREDIDLLIIGTREKTSAQSMLYGSTALKVLRKCPCPVWVTRPDVTPFDDFIILAADDLGETGKRVLETSVAIGQLMSARLVVVHSVDFPFEGALKRTEVSVEEIDKYKEKVRSEAEKAVNERLAQTDYRTLEAGTRVVIRSGPADTVIDQVAEEEGADLLVMGTVGRGGIPGFLIGNTAERLLRELRCSVLALKPDGFVCPIRVD</sequence>
<evidence type="ECO:0000259" key="5">
    <source>
        <dbReference type="Pfam" id="PF00582"/>
    </source>
</evidence>
<feature type="domain" description="UspA" evidence="5">
    <location>
        <begin position="170"/>
        <end position="312"/>
    </location>
</feature>
<keyword evidence="7" id="KW-1185">Reference proteome</keyword>
<gene>
    <name evidence="6" type="primary">uspE</name>
    <name evidence="6" type="ORF">KOR42_13750</name>
</gene>
<dbReference type="Proteomes" id="UP000317243">
    <property type="component" value="Unassembled WGS sequence"/>
</dbReference>
<evidence type="ECO:0000313" key="6">
    <source>
        <dbReference type="EMBL" id="TWT58006.1"/>
    </source>
</evidence>
<comment type="caution">
    <text evidence="6">The sequence shown here is derived from an EMBL/GenBank/DDBJ whole genome shotgun (WGS) entry which is preliminary data.</text>
</comment>
<comment type="similarity">
    <text evidence="2">Belongs to the universal stress protein A family.</text>
</comment>
<evidence type="ECO:0000256" key="1">
    <source>
        <dbReference type="ARBA" id="ARBA00004496"/>
    </source>
</evidence>
<feature type="domain" description="UspA" evidence="5">
    <location>
        <begin position="15"/>
        <end position="159"/>
    </location>
</feature>
<keyword evidence="3" id="KW-0963">Cytoplasm</keyword>
<dbReference type="PRINTS" id="PR01438">
    <property type="entry name" value="UNVRSLSTRESS"/>
</dbReference>
<protein>
    <submittedName>
        <fullName evidence="6">Universal stress protein E</fullName>
    </submittedName>
</protein>
<proteinExistence type="inferred from homology"/>
<dbReference type="EMBL" id="SIHI01000001">
    <property type="protein sequence ID" value="TWT58006.1"/>
    <property type="molecule type" value="Genomic_DNA"/>
</dbReference>
<evidence type="ECO:0000256" key="2">
    <source>
        <dbReference type="ARBA" id="ARBA00008791"/>
    </source>
</evidence>
<comment type="subcellular location">
    <subcellularLocation>
        <location evidence="1">Cytoplasm</location>
    </subcellularLocation>
</comment>
<accession>A0A5C5X4S8</accession>
<evidence type="ECO:0000256" key="3">
    <source>
        <dbReference type="ARBA" id="ARBA00022490"/>
    </source>
</evidence>
<dbReference type="PANTHER" id="PTHR47892">
    <property type="entry name" value="UNIVERSAL STRESS PROTEIN E"/>
    <property type="match status" value="1"/>
</dbReference>
<evidence type="ECO:0000256" key="4">
    <source>
        <dbReference type="ARBA" id="ARBA00037131"/>
    </source>
</evidence>
<dbReference type="InterPro" id="IPR006015">
    <property type="entry name" value="Universal_stress_UspA"/>
</dbReference>
<dbReference type="PANTHER" id="PTHR47892:SF1">
    <property type="entry name" value="UNIVERSAL STRESS PROTEIN E"/>
    <property type="match status" value="1"/>
</dbReference>
<dbReference type="SUPFAM" id="SSF52402">
    <property type="entry name" value="Adenine nucleotide alpha hydrolases-like"/>
    <property type="match status" value="2"/>
</dbReference>
<dbReference type="GO" id="GO:0005737">
    <property type="term" value="C:cytoplasm"/>
    <property type="evidence" value="ECO:0007669"/>
    <property type="project" value="UniProtKB-SubCell"/>
</dbReference>
<dbReference type="Pfam" id="PF00582">
    <property type="entry name" value="Usp"/>
    <property type="match status" value="2"/>
</dbReference>
<dbReference type="CDD" id="cd00293">
    <property type="entry name" value="USP-like"/>
    <property type="match status" value="1"/>
</dbReference>
<evidence type="ECO:0000313" key="7">
    <source>
        <dbReference type="Proteomes" id="UP000317243"/>
    </source>
</evidence>